<evidence type="ECO:0000313" key="2">
    <source>
        <dbReference type="EMBL" id="MCZ4587187.1"/>
    </source>
</evidence>
<gene>
    <name evidence="3" type="ORF">C5613_12150</name>
    <name evidence="1" type="ORF">EP51_06995</name>
    <name evidence="2" type="ORF">O4328_26480</name>
    <name evidence="4" type="ORF">Q5707_15415</name>
</gene>
<dbReference type="AlphaFoldDB" id="A0A076ELV2"/>
<sequence length="64" mass="7433">MRLTEFHQLVREEFGQMRGDALLVDHVLLSLGGKTAAEAIEDGREPREVWRELCVEFDVPPQRR</sequence>
<reference evidence="4" key="6">
    <citation type="submission" date="2023-07" db="EMBL/GenBank/DDBJ databases">
        <title>Genomic analysis of Rhodococcus opacus VOC-14 with glycol ethers degradation activity.</title>
        <authorList>
            <person name="Narkevich D.A."/>
            <person name="Hlushen A.M."/>
            <person name="Akhremchuk A.E."/>
            <person name="Sikolenko M.A."/>
            <person name="Valentovich L.N."/>
        </authorList>
    </citation>
    <scope>NUCLEOTIDE SEQUENCE</scope>
    <source>
        <strain evidence="4">VOC-14</strain>
    </source>
</reference>
<dbReference type="eggNOG" id="ENOG50339KE">
    <property type="taxonomic scope" value="Bacteria"/>
</dbReference>
<evidence type="ECO:0000313" key="7">
    <source>
        <dbReference type="Proteomes" id="UP001066327"/>
    </source>
</evidence>
<evidence type="ECO:0000313" key="1">
    <source>
        <dbReference type="EMBL" id="AII04349.1"/>
    </source>
</evidence>
<dbReference type="Proteomes" id="UP000239290">
    <property type="component" value="Unassembled WGS sequence"/>
</dbReference>
<evidence type="ECO:0000313" key="5">
    <source>
        <dbReference type="Proteomes" id="UP000028488"/>
    </source>
</evidence>
<reference evidence="6" key="3">
    <citation type="submission" date="2018-02" db="EMBL/GenBank/DDBJ databases">
        <title>Draft genome sequencing of Rhodococcus opacus KU647198.</title>
        <authorList>
            <person name="Zheng B.-X."/>
        </authorList>
    </citation>
    <scope>NUCLEOTIDE SEQUENCE [LARGE SCALE GENOMIC DNA]</scope>
    <source>
        <strain evidence="6">04-OD7</strain>
    </source>
</reference>
<dbReference type="RefSeq" id="WP_005240748.1">
    <property type="nucleotide sequence ID" value="NZ_CAJUXZ010000012.1"/>
</dbReference>
<reference evidence="3" key="4">
    <citation type="submission" date="2018-02" db="EMBL/GenBank/DDBJ databases">
        <authorList>
            <person name="Cohen D.B."/>
            <person name="Kent A.D."/>
        </authorList>
    </citation>
    <scope>NUCLEOTIDE SEQUENCE</scope>
    <source>
        <strain evidence="3">04-OD7</strain>
    </source>
</reference>
<accession>A0A076ELV2</accession>
<evidence type="ECO:0000313" key="3">
    <source>
        <dbReference type="EMBL" id="PQP24598.1"/>
    </source>
</evidence>
<reference evidence="1 5" key="1">
    <citation type="submission" date="2014-07" db="EMBL/GenBank/DDBJ databases">
        <title>Genome Sequence of Rhodococcus opacus Strain R7, a Biodegrader of Mono- and Polycyclic Aromatic Hydrocarbons.</title>
        <authorList>
            <person name="Di Gennaro P."/>
            <person name="Zampolli J."/>
            <person name="Presti I."/>
            <person name="Cappelletti M."/>
            <person name="D'Ursi P."/>
            <person name="Orro A."/>
            <person name="Mezzelani A."/>
            <person name="Milanesi L."/>
        </authorList>
    </citation>
    <scope>NUCLEOTIDE SEQUENCE [LARGE SCALE GENOMIC DNA]</scope>
    <source>
        <strain evidence="1 5">R7</strain>
    </source>
</reference>
<dbReference type="EMBL" id="CP130953">
    <property type="protein sequence ID" value="WLF50290.1"/>
    <property type="molecule type" value="Genomic_DNA"/>
</dbReference>
<dbReference type="Proteomes" id="UP000028488">
    <property type="component" value="Chromosome"/>
</dbReference>
<dbReference type="InterPro" id="IPR021408">
    <property type="entry name" value="DUF3046"/>
</dbReference>
<dbReference type="GeneID" id="69891099"/>
<name>A0A076ELV2_RHOOP</name>
<evidence type="ECO:0000313" key="4">
    <source>
        <dbReference type="EMBL" id="WLF50290.1"/>
    </source>
</evidence>
<dbReference type="Proteomes" id="UP001066327">
    <property type="component" value="Unassembled WGS sequence"/>
</dbReference>
<proteinExistence type="predicted"/>
<reference evidence="2" key="5">
    <citation type="submission" date="2022-12" db="EMBL/GenBank/DDBJ databases">
        <authorList>
            <person name="Krivoruchko A.V."/>
            <person name="Elkin A."/>
        </authorList>
    </citation>
    <scope>NUCLEOTIDE SEQUENCE</scope>
    <source>
        <strain evidence="2">IEGM 249</strain>
    </source>
</reference>
<dbReference type="Proteomes" id="UP001231166">
    <property type="component" value="Chromosome"/>
</dbReference>
<keyword evidence="7" id="KW-1185">Reference proteome</keyword>
<dbReference type="EMBL" id="JAPWIS010000015">
    <property type="protein sequence ID" value="MCZ4587187.1"/>
    <property type="molecule type" value="Genomic_DNA"/>
</dbReference>
<evidence type="ECO:0000313" key="6">
    <source>
        <dbReference type="Proteomes" id="UP000239290"/>
    </source>
</evidence>
<dbReference type="EMBL" id="PUIO01000012">
    <property type="protein sequence ID" value="PQP24598.1"/>
    <property type="molecule type" value="Genomic_DNA"/>
</dbReference>
<dbReference type="Pfam" id="PF11248">
    <property type="entry name" value="DUF3046"/>
    <property type="match status" value="1"/>
</dbReference>
<protein>
    <submittedName>
        <fullName evidence="2">DUF3046 domain-containing protein</fullName>
    </submittedName>
</protein>
<dbReference type="EMBL" id="CP008947">
    <property type="protein sequence ID" value="AII04349.1"/>
    <property type="molecule type" value="Genomic_DNA"/>
</dbReference>
<reference evidence="3" key="2">
    <citation type="journal article" date="2018" name="Genome Announc.">
        <title>Draft Genome Sequence of Rhodococcus opacus Strain 04-OD7, Which Can Mobilize Phosphate.</title>
        <authorList>
            <person name="Zheng B.X."/>
            <person name="Zhang H.K."/>
            <person name="Ding K."/>
        </authorList>
    </citation>
    <scope>NUCLEOTIDE SEQUENCE</scope>
    <source>
        <strain evidence="3">04-OD7</strain>
    </source>
</reference>
<organism evidence="1 5">
    <name type="scientific">Rhodococcus opacus</name>
    <name type="common">Nocardia opaca</name>
    <dbReference type="NCBI Taxonomy" id="37919"/>
    <lineage>
        <taxon>Bacteria</taxon>
        <taxon>Bacillati</taxon>
        <taxon>Actinomycetota</taxon>
        <taxon>Actinomycetes</taxon>
        <taxon>Mycobacteriales</taxon>
        <taxon>Nocardiaceae</taxon>
        <taxon>Rhodococcus</taxon>
    </lineage>
</organism>